<evidence type="ECO:0000313" key="20">
    <source>
        <dbReference type="Proteomes" id="UP000247702"/>
    </source>
</evidence>
<evidence type="ECO:0000256" key="1">
    <source>
        <dbReference type="ARBA" id="ARBA00001946"/>
    </source>
</evidence>
<dbReference type="InterPro" id="IPR033771">
    <property type="entry name" value="Rrp44_CSD1"/>
</dbReference>
<evidence type="ECO:0000256" key="2">
    <source>
        <dbReference type="ARBA" id="ARBA00004496"/>
    </source>
</evidence>
<protein>
    <recommendedName>
        <fullName evidence="14">Ribosomal RNA-processing protein 44</fullName>
    </recommendedName>
</protein>
<feature type="compositionally biased region" description="Basic residues" evidence="16">
    <location>
        <begin position="1006"/>
        <end position="1016"/>
    </location>
</feature>
<evidence type="ECO:0000256" key="12">
    <source>
        <dbReference type="ARBA" id="ARBA00022884"/>
    </source>
</evidence>
<dbReference type="Gene3D" id="3.40.50.1010">
    <property type="entry name" value="5'-nuclease"/>
    <property type="match status" value="1"/>
</dbReference>
<evidence type="ECO:0000256" key="3">
    <source>
        <dbReference type="ARBA" id="ARBA00004604"/>
    </source>
</evidence>
<dbReference type="FunFam" id="3.40.50.1010:FF:000010">
    <property type="entry name" value="Exosome complex exonuclease DIS3"/>
    <property type="match status" value="1"/>
</dbReference>
<dbReference type="GO" id="GO:0000177">
    <property type="term" value="C:cytoplasmic exosome (RNase complex)"/>
    <property type="evidence" value="ECO:0007669"/>
    <property type="project" value="TreeGrafter"/>
</dbReference>
<proteinExistence type="inferred from homology"/>
<keyword evidence="13" id="KW-0539">Nucleus</keyword>
<dbReference type="GO" id="GO:0003723">
    <property type="term" value="F:RNA binding"/>
    <property type="evidence" value="ECO:0007669"/>
    <property type="project" value="UniProtKB-KW"/>
</dbReference>
<dbReference type="EMBL" id="BEXD01002335">
    <property type="protein sequence ID" value="GBB97928.1"/>
    <property type="molecule type" value="Genomic_DNA"/>
</dbReference>
<gene>
    <name evidence="19" type="ORF">RclHR1_00310056</name>
</gene>
<dbReference type="SMART" id="SM00955">
    <property type="entry name" value="RNB"/>
    <property type="match status" value="1"/>
</dbReference>
<evidence type="ECO:0000256" key="15">
    <source>
        <dbReference type="RuleBase" id="RU003901"/>
    </source>
</evidence>
<dbReference type="GO" id="GO:0005730">
    <property type="term" value="C:nucleolus"/>
    <property type="evidence" value="ECO:0007669"/>
    <property type="project" value="UniProtKB-SubCell"/>
</dbReference>
<comment type="cofactor">
    <cofactor evidence="1">
        <name>Mg(2+)</name>
        <dbReference type="ChEBI" id="CHEBI:18420"/>
    </cofactor>
</comment>
<evidence type="ECO:0000313" key="19">
    <source>
        <dbReference type="EMBL" id="GBB97928.1"/>
    </source>
</evidence>
<evidence type="ECO:0000256" key="6">
    <source>
        <dbReference type="ARBA" id="ARBA00022552"/>
    </source>
</evidence>
<dbReference type="PROSITE" id="PS01175">
    <property type="entry name" value="RIBONUCLEASE_II"/>
    <property type="match status" value="1"/>
</dbReference>
<dbReference type="GO" id="GO:0071031">
    <property type="term" value="P:nuclear mRNA surveillance of mRNA 3'-end processing"/>
    <property type="evidence" value="ECO:0007669"/>
    <property type="project" value="TreeGrafter"/>
</dbReference>
<sequence>MPFGFIQAFFVLVSNMLHNKSYLKRGRGGKVFKAVKEHYLRDDIWCSVECCTICSHTEPILSSIPALTKLVTNPHYLIPDTNVFMNQIDIIEHPALQNVIILQTVYEELRHLSLPIYNRLKKMINDPKRKFYVFANEHHRDTFVERAKEESPNDRNDRAIRTAVKWYATHIKQIADKGKSLEIVLLTDDAENIQKAKQDELLAYTVREYVEGMIDTPELVDMLGNVRISDNKDKRIVYEEHLSVSQITNGIKNQTLYQGTLNISMHNYLEGSIQSGDIQITILGRKNLNRAIQGDVVVVQLFSKSEWLRAPTAVIVEEEEEKNLAEELQENGKPKEQSEEADIDLFESPQPTGKVVGIIKKNWRPYCGFINKQSVKGSSTSTLSENVSVYPIDRRIPRINIRTRQAQNLMGQRILVAIDSWHKDSIFPMGHFVKALGAAGDKSTETEVLLLEHDVPHQEFSQQVLNCLPIEGDLWIVKDEHLQGRVDLRHLNVCSIDPPGCTDIDDALHVRQLPNNNYEVGVHIADVTHFVKPNTPLDEEAALRGTTVYLINKRIDMLPGLLGTNLCSLKSKVDRLAFSCIWELNPEAEIVNVSFTKSVISSKESFTYEEAQARIDDQRSQDALTKGLRILNEIAKKLRARRMERGALTLASPEVRYKLDFDSQDPVDVEMKELRETNALVEEFMLLANISVAEKIYKKFTASSLLRRHPPPTTFKLENLNKAISAFGMKLNFETSKALADSLDKAELPEDPYFNKLLRILTTRCMMQATYFCSGTFSEHEFRHYGLASEIYTHFTSPIRRYSDIIVHRMLAASINDDEVYGSELTDKKKIEQLCDVLNHRHRMAQMAARSSVELHTNLFFKGKTEQVEGYVTRVLKNGFVVLVQKYGVEGIVYSSDNSKAKLNSTASSSTPLIIYNSHDNSLDSIRDGKKISIKLFDKVIVQISVDEDLVGGGAGGMRQKLKLELVKPFVPGLSVSNNVSTDNNKMIEENNYNNKKDKRDNTNGGRKKKMKIENI</sequence>
<dbReference type="SUPFAM" id="SSF88723">
    <property type="entry name" value="PIN domain-like"/>
    <property type="match status" value="1"/>
</dbReference>
<comment type="caution">
    <text evidence="19">The sequence shown here is derived from an EMBL/GenBank/DDBJ whole genome shotgun (WGS) entry which is preliminary data.</text>
</comment>
<dbReference type="PANTHER" id="PTHR23355">
    <property type="entry name" value="RIBONUCLEASE"/>
    <property type="match status" value="1"/>
</dbReference>
<dbReference type="GO" id="GO:0071034">
    <property type="term" value="P:CUT catabolic process"/>
    <property type="evidence" value="ECO:0007669"/>
    <property type="project" value="UniProtKB-ARBA"/>
</dbReference>
<dbReference type="Pfam" id="PF17849">
    <property type="entry name" value="OB_Dis3"/>
    <property type="match status" value="1"/>
</dbReference>
<dbReference type="InterPro" id="IPR022966">
    <property type="entry name" value="RNase_II/R_CS"/>
</dbReference>
<organism evidence="19 20">
    <name type="scientific">Rhizophagus clarus</name>
    <dbReference type="NCBI Taxonomy" id="94130"/>
    <lineage>
        <taxon>Eukaryota</taxon>
        <taxon>Fungi</taxon>
        <taxon>Fungi incertae sedis</taxon>
        <taxon>Mucoromycota</taxon>
        <taxon>Glomeromycotina</taxon>
        <taxon>Glomeromycetes</taxon>
        <taxon>Glomerales</taxon>
        <taxon>Glomeraceae</taxon>
        <taxon>Rhizophagus</taxon>
    </lineage>
</organism>
<evidence type="ECO:0000256" key="11">
    <source>
        <dbReference type="ARBA" id="ARBA00022839"/>
    </source>
</evidence>
<dbReference type="Gene3D" id="2.40.50.140">
    <property type="entry name" value="Nucleic acid-binding proteins"/>
    <property type="match status" value="1"/>
</dbReference>
<accession>A0A2Z6S1F8</accession>
<dbReference type="InterPro" id="IPR001900">
    <property type="entry name" value="RNase_II/R"/>
</dbReference>
<dbReference type="Gene3D" id="2.40.50.690">
    <property type="match status" value="1"/>
</dbReference>
<dbReference type="GO" id="GO:0016075">
    <property type="term" value="P:rRNA catabolic process"/>
    <property type="evidence" value="ECO:0007669"/>
    <property type="project" value="TreeGrafter"/>
</dbReference>
<keyword evidence="8" id="KW-0255">Endonuclease</keyword>
<keyword evidence="5" id="KW-0963">Cytoplasm</keyword>
<evidence type="ECO:0000256" key="16">
    <source>
        <dbReference type="SAM" id="MobiDB-lite"/>
    </source>
</evidence>
<dbReference type="AlphaFoldDB" id="A0A2Z6S1F8"/>
<comment type="subcellular location">
    <subcellularLocation>
        <location evidence="2">Cytoplasm</location>
    </subcellularLocation>
    <subcellularLocation>
        <location evidence="3">Nucleus</location>
        <location evidence="3">Nucleolus</location>
    </subcellularLocation>
</comment>
<dbReference type="InterPro" id="IPR050180">
    <property type="entry name" value="RNR_Ribonuclease"/>
</dbReference>
<dbReference type="GO" id="GO:0000175">
    <property type="term" value="F:3'-5'-RNA exonuclease activity"/>
    <property type="evidence" value="ECO:0007669"/>
    <property type="project" value="TreeGrafter"/>
</dbReference>
<dbReference type="Proteomes" id="UP000247702">
    <property type="component" value="Unassembled WGS sequence"/>
</dbReference>
<keyword evidence="11" id="KW-0269">Exonuclease</keyword>
<dbReference type="PANTHER" id="PTHR23355:SF35">
    <property type="entry name" value="EXOSOME COMPLEX EXONUCLEASE RRP44"/>
    <property type="match status" value="1"/>
</dbReference>
<dbReference type="InterPro" id="IPR002716">
    <property type="entry name" value="PIN_dom"/>
</dbReference>
<dbReference type="STRING" id="94130.A0A2Z6S1F8"/>
<evidence type="ECO:0000259" key="17">
    <source>
        <dbReference type="SMART" id="SM00670"/>
    </source>
</evidence>
<keyword evidence="20" id="KW-1185">Reference proteome</keyword>
<dbReference type="Pfam" id="PF17216">
    <property type="entry name" value="Rrp44_CSD1"/>
    <property type="match status" value="1"/>
</dbReference>
<keyword evidence="10" id="KW-0271">Exosome</keyword>
<dbReference type="Pfam" id="PF00773">
    <property type="entry name" value="RNB"/>
    <property type="match status" value="1"/>
</dbReference>
<evidence type="ECO:0000256" key="13">
    <source>
        <dbReference type="ARBA" id="ARBA00023242"/>
    </source>
</evidence>
<dbReference type="Gene3D" id="2.40.50.700">
    <property type="match status" value="1"/>
</dbReference>
<dbReference type="GO" id="GO:0006364">
    <property type="term" value="P:rRNA processing"/>
    <property type="evidence" value="ECO:0007669"/>
    <property type="project" value="UniProtKB-KW"/>
</dbReference>
<dbReference type="CDD" id="cd09862">
    <property type="entry name" value="PIN_Rrp44-like"/>
    <property type="match status" value="1"/>
</dbReference>
<keyword evidence="12" id="KW-0694">RNA-binding</keyword>
<comment type="similarity">
    <text evidence="4 15">Belongs to the RNR ribonuclease family.</text>
</comment>
<evidence type="ECO:0000256" key="14">
    <source>
        <dbReference type="ARBA" id="ARBA00077930"/>
    </source>
</evidence>
<keyword evidence="6" id="KW-0698">rRNA processing</keyword>
<feature type="domain" description="RNB" evidence="18">
    <location>
        <begin position="485"/>
        <end position="817"/>
    </location>
</feature>
<feature type="region of interest" description="Disordered" evidence="16">
    <location>
        <begin position="981"/>
        <end position="1016"/>
    </location>
</feature>
<dbReference type="FunFam" id="2.40.50.700:FF:000001">
    <property type="entry name" value="Exosome complex exonuclease exoribonuclease (Rrp44)"/>
    <property type="match status" value="1"/>
</dbReference>
<dbReference type="GO" id="GO:0000176">
    <property type="term" value="C:nuclear exosome (RNase complex)"/>
    <property type="evidence" value="ECO:0007669"/>
    <property type="project" value="UniProtKB-ARBA"/>
</dbReference>
<dbReference type="InterPro" id="IPR029060">
    <property type="entry name" value="PIN-like_dom_sf"/>
</dbReference>
<evidence type="ECO:0000256" key="10">
    <source>
        <dbReference type="ARBA" id="ARBA00022835"/>
    </source>
</evidence>
<keyword evidence="9" id="KW-0378">Hydrolase</keyword>
<evidence type="ECO:0000256" key="7">
    <source>
        <dbReference type="ARBA" id="ARBA00022722"/>
    </source>
</evidence>
<evidence type="ECO:0000256" key="9">
    <source>
        <dbReference type="ARBA" id="ARBA00022801"/>
    </source>
</evidence>
<dbReference type="Pfam" id="PF17215">
    <property type="entry name" value="Rrp44_S1"/>
    <property type="match status" value="1"/>
</dbReference>
<dbReference type="InterPro" id="IPR012340">
    <property type="entry name" value="NA-bd_OB-fold"/>
</dbReference>
<reference evidence="19 20" key="1">
    <citation type="submission" date="2017-11" db="EMBL/GenBank/DDBJ databases">
        <title>The genome of Rhizophagus clarus HR1 reveals common genetic basis of auxotrophy among arbuscular mycorrhizal fungi.</title>
        <authorList>
            <person name="Kobayashi Y."/>
        </authorList>
    </citation>
    <scope>NUCLEOTIDE SEQUENCE [LARGE SCALE GENOMIC DNA]</scope>
    <source>
        <strain evidence="19 20">HR1</strain>
    </source>
</reference>
<dbReference type="Pfam" id="PF13638">
    <property type="entry name" value="PIN_4"/>
    <property type="match status" value="1"/>
</dbReference>
<dbReference type="InterPro" id="IPR041505">
    <property type="entry name" value="Dis3_CSD2"/>
</dbReference>
<feature type="domain" description="PIN" evidence="17">
    <location>
        <begin position="75"/>
        <end position="194"/>
    </location>
</feature>
<evidence type="ECO:0000256" key="8">
    <source>
        <dbReference type="ARBA" id="ARBA00022759"/>
    </source>
</evidence>
<evidence type="ECO:0000256" key="4">
    <source>
        <dbReference type="ARBA" id="ARBA00005785"/>
    </source>
</evidence>
<dbReference type="GO" id="GO:0004519">
    <property type="term" value="F:endonuclease activity"/>
    <property type="evidence" value="ECO:0007669"/>
    <property type="project" value="UniProtKB-KW"/>
</dbReference>
<keyword evidence="7" id="KW-0540">Nuclease</keyword>
<dbReference type="InterPro" id="IPR033770">
    <property type="entry name" value="RRP44_S1"/>
</dbReference>
<dbReference type="SMART" id="SM00670">
    <property type="entry name" value="PINc"/>
    <property type="match status" value="1"/>
</dbReference>
<dbReference type="SUPFAM" id="SSF50249">
    <property type="entry name" value="Nucleic acid-binding proteins"/>
    <property type="match status" value="3"/>
</dbReference>
<name>A0A2Z6S1F8_9GLOM</name>
<evidence type="ECO:0000259" key="18">
    <source>
        <dbReference type="SMART" id="SM00955"/>
    </source>
</evidence>
<evidence type="ECO:0000256" key="5">
    <source>
        <dbReference type="ARBA" id="ARBA00022490"/>
    </source>
</evidence>